<dbReference type="PRINTS" id="PR01032">
    <property type="entry name" value="PHAGEIV"/>
</dbReference>
<dbReference type="PRINTS" id="PR00811">
    <property type="entry name" value="BCTERIALGSPD"/>
</dbReference>
<evidence type="ECO:0000259" key="3">
    <source>
        <dbReference type="Pfam" id="PF00263"/>
    </source>
</evidence>
<dbReference type="Pfam" id="PF00263">
    <property type="entry name" value="Secretin"/>
    <property type="match status" value="1"/>
</dbReference>
<feature type="domain" description="Type II/III secretion system secretin-like" evidence="3">
    <location>
        <begin position="254"/>
        <end position="422"/>
    </location>
</feature>
<dbReference type="PANTHER" id="PTHR30332:SF17">
    <property type="entry name" value="TYPE IV PILIATION SYSTEM PROTEIN DR_0774-RELATED"/>
    <property type="match status" value="1"/>
</dbReference>
<evidence type="ECO:0000313" key="5">
    <source>
        <dbReference type="EMBL" id="RJF92840.1"/>
    </source>
</evidence>
<reference evidence="6" key="1">
    <citation type="submission" date="2018-09" db="EMBL/GenBank/DDBJ databases">
        <authorList>
            <person name="Zhu H."/>
        </authorList>
    </citation>
    <scope>NUCLEOTIDE SEQUENCE [LARGE SCALE GENOMIC DNA]</scope>
    <source>
        <strain evidence="6">K1R23-30</strain>
    </source>
</reference>
<dbReference type="PANTHER" id="PTHR30332">
    <property type="entry name" value="PROBABLE GENERAL SECRETION PATHWAY PROTEIN D"/>
    <property type="match status" value="1"/>
</dbReference>
<evidence type="ECO:0000256" key="1">
    <source>
        <dbReference type="RuleBase" id="RU004003"/>
    </source>
</evidence>
<dbReference type="AlphaFoldDB" id="A0A3A3FI55"/>
<evidence type="ECO:0000313" key="6">
    <source>
        <dbReference type="Proteomes" id="UP000265955"/>
    </source>
</evidence>
<dbReference type="InterPro" id="IPR032789">
    <property type="entry name" value="T2SS-T3SS_pil_N"/>
</dbReference>
<gene>
    <name evidence="5" type="ORF">D3871_29035</name>
</gene>
<dbReference type="Pfam" id="PF13629">
    <property type="entry name" value="T2SS-T3SS_pil_N"/>
    <property type="match status" value="1"/>
</dbReference>
<evidence type="ECO:0000256" key="2">
    <source>
        <dbReference type="SAM" id="MobiDB-lite"/>
    </source>
</evidence>
<feature type="compositionally biased region" description="Low complexity" evidence="2">
    <location>
        <begin position="1"/>
        <end position="16"/>
    </location>
</feature>
<dbReference type="InterPro" id="IPR004846">
    <property type="entry name" value="T2SS/T3SS_dom"/>
</dbReference>
<dbReference type="EMBL" id="QYUO01000003">
    <property type="protein sequence ID" value="RJF92840.1"/>
    <property type="molecule type" value="Genomic_DNA"/>
</dbReference>
<dbReference type="Proteomes" id="UP000265955">
    <property type="component" value="Unassembled WGS sequence"/>
</dbReference>
<protein>
    <submittedName>
        <fullName evidence="5">Type II and III secretion system protein family protein</fullName>
    </submittedName>
</protein>
<proteinExistence type="inferred from homology"/>
<dbReference type="InterPro" id="IPR050810">
    <property type="entry name" value="Bact_Secretion_Sys_Channel"/>
</dbReference>
<dbReference type="InterPro" id="IPR001775">
    <property type="entry name" value="GspD/PilQ"/>
</dbReference>
<sequence length="482" mass="50908">MKAAAGSPAPAAGAKAQTQTMPGPRCTQGMAPPSEPLELKMGKSTLLRMQNPVAYRTVGSPDIVQAVLVPPDGLYLLGVSAGSTNMIIQDKSGTCHVIDVLVRMDPAALTATLRQLMPDEKDIYVTPAANSLVLSGEVDDAAAVQRAVEIADVFMRRYAPVRSVQISEAGAQPSLPETVVNQLRVRAPQQVMLEVKVAEVSKNLLEKLGVSASLQATGGSWAYTLLTNFLSGTANGLFNATKSNGNDVSLEAEKRDGLVKILAEPNLMAISGQQGEFNAGGKILIPVAQTNNAGFATITLEEKKFGVKMIFTPTVLAGGRINLKVLAGVSELSREGVGITAAGITGRSILPLINDRNASTTVQLFDGQSFAIGGLIKNNVTTNIRALPVLGEVPVLGALFRSTDFQEDRTELLFVITPRLVKPMPANYALPTDKMINPSRPELFLGGTMEGRAPEMPASAQTAMPPVQDARAQRVSGGFELK</sequence>
<dbReference type="GO" id="GO:0015627">
    <property type="term" value="C:type II protein secretion system complex"/>
    <property type="evidence" value="ECO:0007669"/>
    <property type="project" value="TreeGrafter"/>
</dbReference>
<comment type="caution">
    <text evidence="5">The sequence shown here is derived from an EMBL/GenBank/DDBJ whole genome shotgun (WGS) entry which is preliminary data.</text>
</comment>
<keyword evidence="6" id="KW-1185">Reference proteome</keyword>
<feature type="region of interest" description="Disordered" evidence="2">
    <location>
        <begin position="1"/>
        <end position="35"/>
    </location>
</feature>
<dbReference type="OrthoDB" id="9775455at2"/>
<name>A0A3A3FI55_9BURK</name>
<organism evidence="5 6">
    <name type="scientific">Noviherbaspirillum saxi</name>
    <dbReference type="NCBI Taxonomy" id="2320863"/>
    <lineage>
        <taxon>Bacteria</taxon>
        <taxon>Pseudomonadati</taxon>
        <taxon>Pseudomonadota</taxon>
        <taxon>Betaproteobacteria</taxon>
        <taxon>Burkholderiales</taxon>
        <taxon>Oxalobacteraceae</taxon>
        <taxon>Noviherbaspirillum</taxon>
    </lineage>
</organism>
<feature type="domain" description="Pilus formation protein N-terminal" evidence="4">
    <location>
        <begin position="34"/>
        <end position="102"/>
    </location>
</feature>
<comment type="similarity">
    <text evidence="1">Belongs to the bacterial secretin family.</text>
</comment>
<evidence type="ECO:0000259" key="4">
    <source>
        <dbReference type="Pfam" id="PF13629"/>
    </source>
</evidence>
<dbReference type="GO" id="GO:0009306">
    <property type="term" value="P:protein secretion"/>
    <property type="evidence" value="ECO:0007669"/>
    <property type="project" value="InterPro"/>
</dbReference>
<accession>A0A3A3FI55</accession>